<dbReference type="AlphaFoldDB" id="A0A1L0DM96"/>
<reference evidence="1 2" key="1">
    <citation type="submission" date="2016-10" db="EMBL/GenBank/DDBJ databases">
        <authorList>
            <person name="de Groot N.N."/>
        </authorList>
    </citation>
    <scope>NUCLEOTIDE SEQUENCE [LARGE SCALE GENOMIC DNA]</scope>
    <source>
        <strain evidence="1 2">CBS 141442</strain>
    </source>
</reference>
<dbReference type="Pfam" id="PF12689">
    <property type="entry name" value="Acid_PPase"/>
    <property type="match status" value="1"/>
</dbReference>
<protein>
    <submittedName>
        <fullName evidence="1">CIC11C00000002407</fullName>
    </submittedName>
</protein>
<dbReference type="SFLD" id="SFLDG01129">
    <property type="entry name" value="C1.5:_HAD__Beta-PGM__Phosphata"/>
    <property type="match status" value="1"/>
</dbReference>
<dbReference type="PANTHER" id="PTHR17901:SF14">
    <property type="entry name" value="MAGNESIUM-DEPENDENT PHOSPHATASE 1"/>
    <property type="match status" value="1"/>
</dbReference>
<name>A0A1L0DM96_9ASCO</name>
<keyword evidence="2" id="KW-1185">Reference proteome</keyword>
<dbReference type="Gene3D" id="3.40.50.1000">
    <property type="entry name" value="HAD superfamily/HAD-like"/>
    <property type="match status" value="1"/>
</dbReference>
<dbReference type="PANTHER" id="PTHR17901">
    <property type="entry name" value="MAGNESIUM-DEPENDENT PHOSPHATASE 1 MDP1"/>
    <property type="match status" value="1"/>
</dbReference>
<evidence type="ECO:0000313" key="2">
    <source>
        <dbReference type="Proteomes" id="UP000182334"/>
    </source>
</evidence>
<dbReference type="GO" id="GO:0003993">
    <property type="term" value="F:acid phosphatase activity"/>
    <property type="evidence" value="ECO:0007669"/>
    <property type="project" value="TreeGrafter"/>
</dbReference>
<gene>
    <name evidence="1" type="ORF">SAMEA4029010_CIC11G00000002407</name>
</gene>
<dbReference type="SFLD" id="SFLDG01131">
    <property type="entry name" value="C1.5.2:_MDP_Like"/>
    <property type="match status" value="1"/>
</dbReference>
<dbReference type="SUPFAM" id="SSF56784">
    <property type="entry name" value="HAD-like"/>
    <property type="match status" value="1"/>
</dbReference>
<dbReference type="InterPro" id="IPR010033">
    <property type="entry name" value="HAD_SF_ppase_IIIC"/>
</dbReference>
<accession>A0A1L0DM96</accession>
<organism evidence="1 2">
    <name type="scientific">Sungouiella intermedia</name>
    <dbReference type="NCBI Taxonomy" id="45354"/>
    <lineage>
        <taxon>Eukaryota</taxon>
        <taxon>Fungi</taxon>
        <taxon>Dikarya</taxon>
        <taxon>Ascomycota</taxon>
        <taxon>Saccharomycotina</taxon>
        <taxon>Pichiomycetes</taxon>
        <taxon>Metschnikowiaceae</taxon>
        <taxon>Sungouiella</taxon>
    </lineage>
</organism>
<proteinExistence type="predicted"/>
<dbReference type="InterPro" id="IPR036412">
    <property type="entry name" value="HAD-like_sf"/>
</dbReference>
<dbReference type="Proteomes" id="UP000182334">
    <property type="component" value="Chromosome IV"/>
</dbReference>
<dbReference type="STRING" id="45354.A0A1L0DM96"/>
<dbReference type="NCBIfam" id="TIGR01685">
    <property type="entry name" value="MDP-1"/>
    <property type="match status" value="1"/>
</dbReference>
<dbReference type="InterPro" id="IPR023214">
    <property type="entry name" value="HAD_sf"/>
</dbReference>
<dbReference type="InterPro" id="IPR010036">
    <property type="entry name" value="MDP_1_eu_arc"/>
</dbReference>
<evidence type="ECO:0000313" key="1">
    <source>
        <dbReference type="EMBL" id="SGZ53526.1"/>
    </source>
</evidence>
<dbReference type="OrthoDB" id="2865258at2759"/>
<dbReference type="NCBIfam" id="TIGR01681">
    <property type="entry name" value="HAD-SF-IIIC"/>
    <property type="match status" value="1"/>
</dbReference>
<sequence>MKRYPSAIVFDLDYTLWPWWCDCHISPPIKKKTECRLIDSSGEVLELYKDVQSIFQELEEKNVILIGASRTATPEIAISILSSFVINGKRMIDYFHTLQWGQHSKVRHIKKAAKELGLEQDLLDGNLLLFDDESRNKDVTSIKCNFVLVPDNKAGLTRDVFENGINKWRLTKAEFSTC</sequence>
<dbReference type="SFLD" id="SFLDS00003">
    <property type="entry name" value="Haloacid_Dehalogenase"/>
    <property type="match status" value="1"/>
</dbReference>
<dbReference type="EMBL" id="LT635759">
    <property type="protein sequence ID" value="SGZ53526.1"/>
    <property type="molecule type" value="Genomic_DNA"/>
</dbReference>